<dbReference type="EMBL" id="DXDC01000263">
    <property type="protein sequence ID" value="HIY66340.1"/>
    <property type="molecule type" value="Genomic_DNA"/>
</dbReference>
<dbReference type="Proteomes" id="UP000824005">
    <property type="component" value="Unassembled WGS sequence"/>
</dbReference>
<dbReference type="Pfam" id="PF14030">
    <property type="entry name" value="DUF4245"/>
    <property type="match status" value="1"/>
</dbReference>
<proteinExistence type="predicted"/>
<comment type="caution">
    <text evidence="3">The sequence shown here is derived from an EMBL/GenBank/DDBJ whole genome shotgun (WGS) entry which is preliminary data.</text>
</comment>
<keyword evidence="2" id="KW-0812">Transmembrane</keyword>
<evidence type="ECO:0000313" key="3">
    <source>
        <dbReference type="EMBL" id="HIY66340.1"/>
    </source>
</evidence>
<feature type="compositionally biased region" description="Basic and acidic residues" evidence="1">
    <location>
        <begin position="12"/>
        <end position="28"/>
    </location>
</feature>
<sequence length="208" mass="22866">MSKKRPIVAELGRPETPEETAARKAESSQRYRSSKTFQNLVVALVASLALVLVMWLVVLRPDPTPADPIDVEAASAEANVVLQSDPVVPVVPEGWEANAAEVRVGNDNVAKWYVGYITPSNGFVTLNQASEANPTWLSNLLRDATPTGTATVDGLEWEVYDQREHEDVGNLEFAMSLEIDDDWYVLFGTAGDEEFTEFAQAVSEQIQQ</sequence>
<evidence type="ECO:0000256" key="1">
    <source>
        <dbReference type="SAM" id="MobiDB-lite"/>
    </source>
</evidence>
<name>A0A9D1YVB8_9MICO</name>
<evidence type="ECO:0000313" key="4">
    <source>
        <dbReference type="Proteomes" id="UP000824005"/>
    </source>
</evidence>
<dbReference type="InterPro" id="IPR025339">
    <property type="entry name" value="DUF4245"/>
</dbReference>
<accession>A0A9D1YVB8</accession>
<keyword evidence="2" id="KW-1133">Transmembrane helix</keyword>
<dbReference type="AlphaFoldDB" id="A0A9D1YVB8"/>
<organism evidence="3 4">
    <name type="scientific">Candidatus Agrococcus pullicola</name>
    <dbReference type="NCBI Taxonomy" id="2838429"/>
    <lineage>
        <taxon>Bacteria</taxon>
        <taxon>Bacillati</taxon>
        <taxon>Actinomycetota</taxon>
        <taxon>Actinomycetes</taxon>
        <taxon>Micrococcales</taxon>
        <taxon>Microbacteriaceae</taxon>
        <taxon>Agrococcus</taxon>
    </lineage>
</organism>
<evidence type="ECO:0000256" key="2">
    <source>
        <dbReference type="SAM" id="Phobius"/>
    </source>
</evidence>
<gene>
    <name evidence="3" type="ORF">H9830_08710</name>
</gene>
<protein>
    <submittedName>
        <fullName evidence="3">DUF4245 domain-containing protein</fullName>
    </submittedName>
</protein>
<reference evidence="3" key="2">
    <citation type="submission" date="2021-04" db="EMBL/GenBank/DDBJ databases">
        <authorList>
            <person name="Gilroy R."/>
        </authorList>
    </citation>
    <scope>NUCLEOTIDE SEQUENCE</scope>
    <source>
        <strain evidence="3">ChiGjej1B1-98</strain>
    </source>
</reference>
<keyword evidence="2" id="KW-0472">Membrane</keyword>
<reference evidence="3" key="1">
    <citation type="journal article" date="2021" name="PeerJ">
        <title>Extensive microbial diversity within the chicken gut microbiome revealed by metagenomics and culture.</title>
        <authorList>
            <person name="Gilroy R."/>
            <person name="Ravi A."/>
            <person name="Getino M."/>
            <person name="Pursley I."/>
            <person name="Horton D.L."/>
            <person name="Alikhan N.F."/>
            <person name="Baker D."/>
            <person name="Gharbi K."/>
            <person name="Hall N."/>
            <person name="Watson M."/>
            <person name="Adriaenssens E.M."/>
            <person name="Foster-Nyarko E."/>
            <person name="Jarju S."/>
            <person name="Secka A."/>
            <person name="Antonio M."/>
            <person name="Oren A."/>
            <person name="Chaudhuri R.R."/>
            <person name="La Ragione R."/>
            <person name="Hildebrand F."/>
            <person name="Pallen M.J."/>
        </authorList>
    </citation>
    <scope>NUCLEOTIDE SEQUENCE</scope>
    <source>
        <strain evidence="3">ChiGjej1B1-98</strain>
    </source>
</reference>
<feature type="region of interest" description="Disordered" evidence="1">
    <location>
        <begin position="1"/>
        <end position="28"/>
    </location>
</feature>
<feature type="transmembrane region" description="Helical" evidence="2">
    <location>
        <begin position="40"/>
        <end position="58"/>
    </location>
</feature>